<dbReference type="EMBL" id="FODD01000046">
    <property type="protein sequence ID" value="SEO83619.1"/>
    <property type="molecule type" value="Genomic_DNA"/>
</dbReference>
<proteinExistence type="predicted"/>
<evidence type="ECO:0000313" key="1">
    <source>
        <dbReference type="EMBL" id="SEO83619.1"/>
    </source>
</evidence>
<keyword evidence="2" id="KW-1185">Reference proteome</keyword>
<dbReference type="STRING" id="310780.SAMN05216267_104655"/>
<name>A0A1H8SXA2_9ACTN</name>
<organism evidence="1 2">
    <name type="scientific">Actinacidiphila rubida</name>
    <dbReference type="NCBI Taxonomy" id="310780"/>
    <lineage>
        <taxon>Bacteria</taxon>
        <taxon>Bacillati</taxon>
        <taxon>Actinomycetota</taxon>
        <taxon>Actinomycetes</taxon>
        <taxon>Kitasatosporales</taxon>
        <taxon>Streptomycetaceae</taxon>
        <taxon>Actinacidiphila</taxon>
    </lineage>
</organism>
<reference evidence="1 2" key="1">
    <citation type="submission" date="2016-10" db="EMBL/GenBank/DDBJ databases">
        <authorList>
            <person name="de Groot N.N."/>
        </authorList>
    </citation>
    <scope>NUCLEOTIDE SEQUENCE [LARGE SCALE GENOMIC DNA]</scope>
    <source>
        <strain evidence="1 2">CGMCC 4.2026</strain>
    </source>
</reference>
<evidence type="ECO:0000313" key="2">
    <source>
        <dbReference type="Proteomes" id="UP000181951"/>
    </source>
</evidence>
<gene>
    <name evidence="1" type="ORF">SAMN05216267_104655</name>
</gene>
<protein>
    <submittedName>
        <fullName evidence="1">Uncharacterized protein</fullName>
    </submittedName>
</protein>
<accession>A0A1H8SXA2</accession>
<dbReference type="OrthoDB" id="3304698at2"/>
<dbReference type="RefSeq" id="WP_069462413.1">
    <property type="nucleotide sequence ID" value="NZ_FODD01000046.1"/>
</dbReference>
<sequence>MPASSIAPLISGWQRRVGGLPGPYSVAPASGVASGGTGVNGLMVELLIDGSWVDITKRVMVRDSNGQISITRGQTSEGQQPSPGTCSLQLNNRDGLFSPANPMSPYYGKIGRNTQLRVSVAKGDDKSYRFWGEVTGWPEDWDSTDTDVWVDIEAAGILRRLNQGSTPLRSTMYRGLTSMATTPPIAYWPCEDGTSATSLASALTGGQAMTFRGTPNLAADTGFLCSTALPTLNGASLVGVIPPYTVTGESQTRWLMWLPTSPPDGTQLIKIRSTGGTIPYWAVTYGTGGSLTVKGLDTDGLTVLVASGVMAFGVDGQRMRFSLELTQSGPNVNWTMGAVSAATGFNGQLSGTFNSQTVGRLTTITIAPGRTITDGVFGHVSFQNDVTSAFDLEGQVTAFVGESPSARIIRLCGEQGVNAVIITTASTDTMGPQLPGTFMALLQECVDVDQGIFFEREVAFGLAFRPRPALYNQVPRIVLSYPGNQLAQIPKPVPDDQLVHNSITASRQNGSSATAVLSQGPLSVLDPPNGVGTYPDNPTLNVQSDDDLPQHAAWRLHLGTIDEPRYPAISINLAHPSMAAQRVNALNVLFGMNIVVSSPPSRLGGDISQLVIGITETITHFEHRITYVCQPESPYEVFVLDDSARGKADTDGSVLAQDMTPTQTTVQVAVTAGPLWTTNPVDYPIQVMAAGELMTVTNITGASSPQTFTVTRSVNGVAKPHAAGEPISLANPTALAL</sequence>
<dbReference type="Proteomes" id="UP000181951">
    <property type="component" value="Unassembled WGS sequence"/>
</dbReference>
<dbReference type="AlphaFoldDB" id="A0A1H8SXA2"/>